<dbReference type="Pfam" id="PF07963">
    <property type="entry name" value="N_methyl"/>
    <property type="match status" value="1"/>
</dbReference>
<evidence type="ECO:0008006" key="5">
    <source>
        <dbReference type="Google" id="ProtNLM"/>
    </source>
</evidence>
<sequence length="872" mass="94823">MKTKERRERLQNKGFTLIELIVTIAIIAIFSGVVLTFISTGSNTYRSTSSSAKVQMETQETFDQIEDLIIDVNRSLYYANGSGDSLGAEIKNDIKQSGGANSTGDKTFIICNEYKNGTGNSQYICDVLDWDKDDATIYYSQKEYKAASSSAGNETSVESLMAAEDDTEENAVDAGASESETKVKDLKMKVDRSVLATGILDFRADVSKVESDKIVRFQLSTQDGTKEIETLHSVSLRNTVEVKKPADSYDDAPSTSVGIKIINAPSSVDPGNSYTLDYNLTGNGKIDPTTIKWEVTANTENGSFPTADPTYGKLTLSDTASGTITVIVSARTVDGDMITSAPVTIPINGKNATPESFTLSTNSILVAADGLYDLSTIIKGTLSYSDNTTADVKNPIAWSIKNPCTGVSLNGSQLTVTDEAGKDSANGSVTLTATEKDSGANKSADLEVRIARIDLTQPVGTYKVGDAKPAGRYTYTYMEAGAVAQSRPSATNFTVSIKKTDGTGDYIGGADSFTADDVGEWTARISYDLSGRGYGTVKDTQTFRVEDEGNSPITINNNKSINAVAAGQTYQCEPNINWGFGFDPKKKDSLWKVRWYLKDTYQGVSITNTTNNKASLTVQAATKDFIPHGFIIGLEYTKYNKWEESSGIAQHYYVEKSVNVVYGLELTEDKQPIYGGGTYAMGVNMLAARPDGSTYKKSLTENDVKNNFWSNAKYDSKTGKWLYESQPVGAETKVLVEFKIYGISGVFYDDKSDNATKKSTYISTEVTMLPTYSITAIDADTGEEIKQLGTSKKIKFEVHAHYKGQKADYTVKWNDVQGCKSSTEEDQSIICTPNTTTDKIYCGGNVIIKTESGNITKSFNLTLNNTFSFWVG</sequence>
<dbReference type="AlphaFoldDB" id="A0A564TEN7"/>
<evidence type="ECO:0000313" key="3">
    <source>
        <dbReference type="EMBL" id="VUX05917.1"/>
    </source>
</evidence>
<evidence type="ECO:0000313" key="4">
    <source>
        <dbReference type="Proteomes" id="UP000409147"/>
    </source>
</evidence>
<feature type="transmembrane region" description="Helical" evidence="2">
    <location>
        <begin position="20"/>
        <end position="38"/>
    </location>
</feature>
<dbReference type="InterPro" id="IPR012902">
    <property type="entry name" value="N_methyl_site"/>
</dbReference>
<dbReference type="Proteomes" id="UP000409147">
    <property type="component" value="Unassembled WGS sequence"/>
</dbReference>
<keyword evidence="4" id="KW-1185">Reference proteome</keyword>
<gene>
    <name evidence="3" type="ORF">ROSSTS7063_01607</name>
</gene>
<evidence type="ECO:0000256" key="1">
    <source>
        <dbReference type="SAM" id="MobiDB-lite"/>
    </source>
</evidence>
<keyword evidence="2" id="KW-1133">Transmembrane helix</keyword>
<feature type="region of interest" description="Disordered" evidence="1">
    <location>
        <begin position="418"/>
        <end position="438"/>
    </location>
</feature>
<name>A0A564TEN7_9FIRM</name>
<evidence type="ECO:0000256" key="2">
    <source>
        <dbReference type="SAM" id="Phobius"/>
    </source>
</evidence>
<dbReference type="NCBIfam" id="TIGR02532">
    <property type="entry name" value="IV_pilin_GFxxxE"/>
    <property type="match status" value="1"/>
</dbReference>
<dbReference type="SUPFAM" id="SSF54523">
    <property type="entry name" value="Pili subunits"/>
    <property type="match status" value="1"/>
</dbReference>
<dbReference type="PROSITE" id="PS00409">
    <property type="entry name" value="PROKAR_NTER_METHYL"/>
    <property type="match status" value="1"/>
</dbReference>
<protein>
    <recommendedName>
        <fullName evidence="5">Prepilin-type N-terminal cleavage/methylation domain-containing protein</fullName>
    </recommendedName>
</protein>
<dbReference type="InterPro" id="IPR045584">
    <property type="entry name" value="Pilin-like"/>
</dbReference>
<dbReference type="RefSeq" id="WP_144368901.1">
    <property type="nucleotide sequence ID" value="NZ_CABHNB010000020.1"/>
</dbReference>
<keyword evidence="2" id="KW-0812">Transmembrane</keyword>
<reference evidence="3 4" key="1">
    <citation type="submission" date="2019-07" db="EMBL/GenBank/DDBJ databases">
        <authorList>
            <person name="Hibberd C M."/>
            <person name="Gehrig L. J."/>
            <person name="Chang H.-W."/>
            <person name="Venkatesh S."/>
        </authorList>
    </citation>
    <scope>NUCLEOTIDE SEQUENCE [LARGE SCALE GENOMIC DNA]</scope>
    <source>
        <strain evidence="3">Ruminococcus_obeum_SSTS_Bg7063</strain>
    </source>
</reference>
<accession>A0A564TEN7</accession>
<dbReference type="EMBL" id="CABHNB010000020">
    <property type="protein sequence ID" value="VUX05917.1"/>
    <property type="molecule type" value="Genomic_DNA"/>
</dbReference>
<keyword evidence="2" id="KW-0472">Membrane</keyword>
<organism evidence="3 4">
    <name type="scientific">Blautia obeum</name>
    <dbReference type="NCBI Taxonomy" id="40520"/>
    <lineage>
        <taxon>Bacteria</taxon>
        <taxon>Bacillati</taxon>
        <taxon>Bacillota</taxon>
        <taxon>Clostridia</taxon>
        <taxon>Lachnospirales</taxon>
        <taxon>Lachnospiraceae</taxon>
        <taxon>Blautia</taxon>
    </lineage>
</organism>
<dbReference type="Gene3D" id="3.30.700.10">
    <property type="entry name" value="Glycoprotein, Type 4 Pilin"/>
    <property type="match status" value="1"/>
</dbReference>
<proteinExistence type="predicted"/>